<protein>
    <recommendedName>
        <fullName evidence="2">DUF418 domain-containing protein</fullName>
    </recommendedName>
</protein>
<feature type="transmembrane region" description="Helical" evidence="1">
    <location>
        <begin position="244"/>
        <end position="262"/>
    </location>
</feature>
<dbReference type="InterPro" id="IPR007349">
    <property type="entry name" value="DUF418"/>
</dbReference>
<keyword evidence="1" id="KW-1133">Transmembrane helix</keyword>
<keyword evidence="4" id="KW-1185">Reference proteome</keyword>
<feature type="transmembrane region" description="Helical" evidence="1">
    <location>
        <begin position="286"/>
        <end position="304"/>
    </location>
</feature>
<feature type="transmembrane region" description="Helical" evidence="1">
    <location>
        <begin position="324"/>
        <end position="345"/>
    </location>
</feature>
<dbReference type="AlphaFoldDB" id="A0A1H7W8T2"/>
<feature type="transmembrane region" description="Helical" evidence="1">
    <location>
        <begin position="60"/>
        <end position="83"/>
    </location>
</feature>
<feature type="transmembrane region" description="Helical" evidence="1">
    <location>
        <begin position="351"/>
        <end position="373"/>
    </location>
</feature>
<dbReference type="Pfam" id="PF04235">
    <property type="entry name" value="DUF418"/>
    <property type="match status" value="1"/>
</dbReference>
<reference evidence="4" key="1">
    <citation type="submission" date="2016-10" db="EMBL/GenBank/DDBJ databases">
        <authorList>
            <person name="Varghese N."/>
            <person name="Submissions S."/>
        </authorList>
    </citation>
    <scope>NUCLEOTIDE SEQUENCE [LARGE SCALE GENOMIC DNA]</scope>
    <source>
        <strain evidence="4">DSM 18733</strain>
    </source>
</reference>
<evidence type="ECO:0000313" key="4">
    <source>
        <dbReference type="Proteomes" id="UP000199421"/>
    </source>
</evidence>
<name>A0A1H7W8T2_OLID1</name>
<feature type="transmembrane region" description="Helical" evidence="1">
    <location>
        <begin position="21"/>
        <end position="40"/>
    </location>
</feature>
<feature type="transmembrane region" description="Helical" evidence="1">
    <location>
        <begin position="209"/>
        <end position="232"/>
    </location>
</feature>
<feature type="transmembrane region" description="Helical" evidence="1">
    <location>
        <begin position="143"/>
        <end position="166"/>
    </location>
</feature>
<keyword evidence="1" id="KW-0472">Membrane</keyword>
<feature type="transmembrane region" description="Helical" evidence="1">
    <location>
        <begin position="95"/>
        <end position="112"/>
    </location>
</feature>
<gene>
    <name evidence="3" type="ORF">SAMN05661044_04471</name>
</gene>
<dbReference type="Proteomes" id="UP000199421">
    <property type="component" value="Unassembled WGS sequence"/>
</dbReference>
<feature type="transmembrane region" description="Helical" evidence="1">
    <location>
        <begin position="118"/>
        <end position="136"/>
    </location>
</feature>
<feature type="domain" description="DUF418" evidence="2">
    <location>
        <begin position="232"/>
        <end position="391"/>
    </location>
</feature>
<dbReference type="InterPro" id="IPR052529">
    <property type="entry name" value="Bact_Transport_Assoc"/>
</dbReference>
<dbReference type="OrthoDB" id="9807744at2"/>
<evidence type="ECO:0000259" key="2">
    <source>
        <dbReference type="Pfam" id="PF04235"/>
    </source>
</evidence>
<dbReference type="PANTHER" id="PTHR30590">
    <property type="entry name" value="INNER MEMBRANE PROTEIN"/>
    <property type="match status" value="1"/>
</dbReference>
<evidence type="ECO:0000256" key="1">
    <source>
        <dbReference type="SAM" id="Phobius"/>
    </source>
</evidence>
<keyword evidence="1" id="KW-0812">Transmembrane</keyword>
<dbReference type="EMBL" id="FOAF01000008">
    <property type="protein sequence ID" value="SEM17966.1"/>
    <property type="molecule type" value="Genomic_DNA"/>
</dbReference>
<dbReference type="STRING" id="407022.SAMN05661044_04471"/>
<proteinExistence type="predicted"/>
<evidence type="ECO:0000313" key="3">
    <source>
        <dbReference type="EMBL" id="SEM17966.1"/>
    </source>
</evidence>
<accession>A0A1H7W8T2</accession>
<sequence length="394" mass="44933">MLDTSFSKSPRIELVDALRGFAVMAILLLHNLEHFIFPVYPDRGFQPHWLNVLDDGVFNVTFSLLAGKSYAIFALLFGFTFHIQYTNQQAKGKDFGYRFLWRLVLLVGFATLNAAFFPAGDVLLLFSIVGILLFIVRKWSSNTILTTAIILLLQPIEWFHFIASIFDTTYQLPDLGVGTMYKEVGAYTKEGNFIKFILGNITLGQKASLLWAVGAGRFLQTAGLFLIGYLIGRKQLFISTEANLRFWVKTLIISAIAFAPLYELKVLLLGNETPLISKTVGVVLDMWQKFAFTFVLVASFFILYQKESFKNFTSNLRFYGKMSLTNYITQSVGGAFIYFPFGLYLAPYCGYTLSLLIGFAFFLLQVQFCKWWLKSHKQGPLENLWHKLTWIYKG</sequence>
<dbReference type="RefSeq" id="WP_093329176.1">
    <property type="nucleotide sequence ID" value="NZ_FOAF01000008.1"/>
</dbReference>
<organism evidence="3 4">
    <name type="scientific">Olivibacter domesticus</name>
    <name type="common">Pseudosphingobacterium domesticum</name>
    <dbReference type="NCBI Taxonomy" id="407022"/>
    <lineage>
        <taxon>Bacteria</taxon>
        <taxon>Pseudomonadati</taxon>
        <taxon>Bacteroidota</taxon>
        <taxon>Sphingobacteriia</taxon>
        <taxon>Sphingobacteriales</taxon>
        <taxon>Sphingobacteriaceae</taxon>
        <taxon>Olivibacter</taxon>
    </lineage>
</organism>
<dbReference type="PANTHER" id="PTHR30590:SF2">
    <property type="entry name" value="INNER MEMBRANE PROTEIN"/>
    <property type="match status" value="1"/>
</dbReference>